<reference evidence="1" key="1">
    <citation type="submission" date="2018-05" db="EMBL/GenBank/DDBJ databases">
        <authorList>
            <person name="Lanie J.A."/>
            <person name="Ng W.-L."/>
            <person name="Kazmierczak K.M."/>
            <person name="Andrzejewski T.M."/>
            <person name="Davidsen T.M."/>
            <person name="Wayne K.J."/>
            <person name="Tettelin H."/>
            <person name="Glass J.I."/>
            <person name="Rusch D."/>
            <person name="Podicherti R."/>
            <person name="Tsui H.-C.T."/>
            <person name="Winkler M.E."/>
        </authorList>
    </citation>
    <scope>NUCLEOTIDE SEQUENCE</scope>
</reference>
<dbReference type="EMBL" id="UINC01184259">
    <property type="protein sequence ID" value="SVD95390.1"/>
    <property type="molecule type" value="Genomic_DNA"/>
</dbReference>
<protein>
    <submittedName>
        <fullName evidence="1">Uncharacterized protein</fullName>
    </submittedName>
</protein>
<accession>A0A382ZJD7</accession>
<sequence>MPIMTIDQRTLDKLRQFDSPTICNVIELFDVVPRNAGYMNGDIQCNFPDLPPMVGFASTASFRSAAPPAGGDAYGSFEEQVAGFSELPGPAIIVFQD</sequence>
<feature type="non-terminal residue" evidence="1">
    <location>
        <position position="97"/>
    </location>
</feature>
<evidence type="ECO:0000313" key="1">
    <source>
        <dbReference type="EMBL" id="SVD95390.1"/>
    </source>
</evidence>
<organism evidence="1">
    <name type="scientific">marine metagenome</name>
    <dbReference type="NCBI Taxonomy" id="408172"/>
    <lineage>
        <taxon>unclassified sequences</taxon>
        <taxon>metagenomes</taxon>
        <taxon>ecological metagenomes</taxon>
    </lineage>
</organism>
<dbReference type="Gene3D" id="3.50.30.40">
    <property type="entry name" value="Ribonuclease E inhibitor RraA/RraA-like"/>
    <property type="match status" value="1"/>
</dbReference>
<proteinExistence type="predicted"/>
<dbReference type="AlphaFoldDB" id="A0A382ZJD7"/>
<gene>
    <name evidence="1" type="ORF">METZ01_LOCUS448244</name>
</gene>
<name>A0A382ZJD7_9ZZZZ</name>